<dbReference type="Proteomes" id="UP000015347">
    <property type="component" value="Unassembled WGS sequence"/>
</dbReference>
<dbReference type="AlphaFoldDB" id="S9RJ38"/>
<comment type="caution">
    <text evidence="1">The sequence shown here is derived from an EMBL/GenBank/DDBJ whole genome shotgun (WGS) entry which is preliminary data.</text>
</comment>
<keyword evidence="2" id="KW-1185">Reference proteome</keyword>
<organism evidence="1 2">
    <name type="scientific">Salipiger mucosus DSM 16094</name>
    <dbReference type="NCBI Taxonomy" id="1123237"/>
    <lineage>
        <taxon>Bacteria</taxon>
        <taxon>Pseudomonadati</taxon>
        <taxon>Pseudomonadota</taxon>
        <taxon>Alphaproteobacteria</taxon>
        <taxon>Rhodobacterales</taxon>
        <taxon>Roseobacteraceae</taxon>
        <taxon>Salipiger</taxon>
    </lineage>
</organism>
<reference evidence="2" key="1">
    <citation type="journal article" date="2014" name="Stand. Genomic Sci.">
        <title>Genome sequence of the exopolysaccharide-producing Salipiger mucosus type strain (DSM 16094(T)), a moderately halophilic member of the Roseobacter clade.</title>
        <authorList>
            <person name="Riedel T."/>
            <person name="Spring S."/>
            <person name="Fiebig A."/>
            <person name="Petersen J."/>
            <person name="Kyrpides N.C."/>
            <person name="Goker M."/>
            <person name="Klenk H.P."/>
        </authorList>
    </citation>
    <scope>NUCLEOTIDE SEQUENCE [LARGE SCALE GENOMIC DNA]</scope>
    <source>
        <strain evidence="2">DSM 16094</strain>
    </source>
</reference>
<evidence type="ECO:0000313" key="1">
    <source>
        <dbReference type="EMBL" id="EPX78105.1"/>
    </source>
</evidence>
<proteinExistence type="predicted"/>
<accession>S9RJ38</accession>
<dbReference type="STRING" id="1123237.Salmuc_03456"/>
<name>S9RJ38_9RHOB</name>
<gene>
    <name evidence="1" type="ORF">Salmuc_03456</name>
</gene>
<sequence>MLPHRQHGFMCSNNLEGFRMPSVIRALYRKDLMVECDNFRTFTDKGRDYVRRHKQHELRVRLASGIPDAPVIETDDALEDYLFEDGARRLPVRRVVVGGDFPPRVMEIAGREPLAYLHPYYLWEIEREKSAGQFLERTDLLMYDLAYHYEVPREDPAAAPTP</sequence>
<dbReference type="EMBL" id="APVH01000042">
    <property type="protein sequence ID" value="EPX78105.1"/>
    <property type="molecule type" value="Genomic_DNA"/>
</dbReference>
<evidence type="ECO:0000313" key="2">
    <source>
        <dbReference type="Proteomes" id="UP000015347"/>
    </source>
</evidence>
<protein>
    <submittedName>
        <fullName evidence="1">Uncharacterized protein</fullName>
    </submittedName>
</protein>
<dbReference type="HOGENOM" id="CLU_1634202_0_0_5"/>